<dbReference type="AlphaFoldDB" id="A0A402AAF7"/>
<reference evidence="2" key="1">
    <citation type="submission" date="2018-12" db="EMBL/GenBank/DDBJ databases">
        <title>Tengunoibacter tsumagoiensis gen. nov., sp. nov., Dictyobacter kobayashii sp. nov., D. alpinus sp. nov., and D. joshuensis sp. nov. and description of Dictyobacteraceae fam. nov. within the order Ktedonobacterales isolated from Tengu-no-mugimeshi.</title>
        <authorList>
            <person name="Wang C.M."/>
            <person name="Zheng Y."/>
            <person name="Sakai Y."/>
            <person name="Toyoda A."/>
            <person name="Minakuchi Y."/>
            <person name="Abe K."/>
            <person name="Yokota A."/>
            <person name="Yabe S."/>
        </authorList>
    </citation>
    <scope>NUCLEOTIDE SEQUENCE [LARGE SCALE GENOMIC DNA]</scope>
    <source>
        <strain evidence="2">Uno3</strain>
    </source>
</reference>
<sequence length="168" mass="19409">MDNLRNYIGQELQWRHPKFLKPDYELHTQDTIVLHIHRQGYAGNQALVEADENRWLLDRRGFRKKFFILDPQTQAEVATIKGGISGKATVLFPDGREYKWQSMSFWRSTWGWFTSEDVLLIQQKRGARVELTPNSQDVPEIALLVALGWYLTRLAAEDASSTAYAPVT</sequence>
<dbReference type="RefSeq" id="WP_126583335.1">
    <property type="nucleotide sequence ID" value="NZ_BIFR01000002.1"/>
</dbReference>
<comment type="caution">
    <text evidence="1">The sequence shown here is derived from an EMBL/GenBank/DDBJ whole genome shotgun (WGS) entry which is preliminary data.</text>
</comment>
<keyword evidence="2" id="KW-1185">Reference proteome</keyword>
<name>A0A402AAF7_9CHLR</name>
<organism evidence="1 2">
    <name type="scientific">Tengunoibacter tsumagoiensis</name>
    <dbReference type="NCBI Taxonomy" id="2014871"/>
    <lineage>
        <taxon>Bacteria</taxon>
        <taxon>Bacillati</taxon>
        <taxon>Chloroflexota</taxon>
        <taxon>Ktedonobacteria</taxon>
        <taxon>Ktedonobacterales</taxon>
        <taxon>Dictyobacteraceae</taxon>
        <taxon>Tengunoibacter</taxon>
    </lineage>
</organism>
<gene>
    <name evidence="1" type="ORF">KTT_57940</name>
</gene>
<protein>
    <submittedName>
        <fullName evidence="1">Uncharacterized protein</fullName>
    </submittedName>
</protein>
<evidence type="ECO:0000313" key="1">
    <source>
        <dbReference type="EMBL" id="GCE15935.1"/>
    </source>
</evidence>
<dbReference type="EMBL" id="BIFR01000002">
    <property type="protein sequence ID" value="GCE15935.1"/>
    <property type="molecule type" value="Genomic_DNA"/>
</dbReference>
<proteinExistence type="predicted"/>
<accession>A0A402AAF7</accession>
<dbReference type="Proteomes" id="UP000287352">
    <property type="component" value="Unassembled WGS sequence"/>
</dbReference>
<dbReference type="OrthoDB" id="793810at2"/>
<evidence type="ECO:0000313" key="2">
    <source>
        <dbReference type="Proteomes" id="UP000287352"/>
    </source>
</evidence>